<sequence length="534" mass="60642">MSSSSFFMFAIRSCSSVNGANVFLDNCFFRYENYPEFYDNPQANMDVRVAPTPICSNQSASQTTIFNQTVKQLLSDIRVAAPKTSNFYVASTRRFPSGNTTIYAIAQCIGSTSQSFCKNCMNIAYDNLYGCLPRIEGRTIDLGCYMRYSETQFFQDNQTTNIVPLLSEGSSKRVGTIVGASVGVFTVLLILALSLWYIVRKKPKTNGDEHQFQGVKNYRYKDLQAATHNFREDYRIGRGGYGEVFKAIVDNENVVAVKKLYDGYGKEKLEIINEVKLISNVRHRNLMQLLGWSSDGPELLLVLEYMPQGSLDKFLWGEERGTLNWKQRFDIMIGIARGLVHLHEEFHVKIIHRDIKSNNILLDDDFQPKIADFGLARFQPEDQTHVSTRFAGTLGYTAPEYATLGQLSEKVDTYSFGIVALEIISGRRGTSVNLEGHGNNYLLEHAWELYEKGMHVELVDKTLDPNQYEEEDVMKMIEIALICTQSPATLRPIMSEVVSMLFSGRSLGRKQIIRPTFIDPHRRIHVDTKGFQKI</sequence>
<organism evidence="1 2">
    <name type="scientific">Cichorium intybus</name>
    <name type="common">Chicory</name>
    <dbReference type="NCBI Taxonomy" id="13427"/>
    <lineage>
        <taxon>Eukaryota</taxon>
        <taxon>Viridiplantae</taxon>
        <taxon>Streptophyta</taxon>
        <taxon>Embryophyta</taxon>
        <taxon>Tracheophyta</taxon>
        <taxon>Spermatophyta</taxon>
        <taxon>Magnoliopsida</taxon>
        <taxon>eudicotyledons</taxon>
        <taxon>Gunneridae</taxon>
        <taxon>Pentapetalae</taxon>
        <taxon>asterids</taxon>
        <taxon>campanulids</taxon>
        <taxon>Asterales</taxon>
        <taxon>Asteraceae</taxon>
        <taxon>Cichorioideae</taxon>
        <taxon>Cichorieae</taxon>
        <taxon>Cichoriinae</taxon>
        <taxon>Cichorium</taxon>
    </lineage>
</organism>
<name>A0ACB9BND6_CICIN</name>
<gene>
    <name evidence="1" type="ORF">L2E82_35187</name>
</gene>
<comment type="caution">
    <text evidence="1">The sequence shown here is derived from an EMBL/GenBank/DDBJ whole genome shotgun (WGS) entry which is preliminary data.</text>
</comment>
<dbReference type="Proteomes" id="UP001055811">
    <property type="component" value="Linkage Group LG06"/>
</dbReference>
<reference evidence="2" key="1">
    <citation type="journal article" date="2022" name="Mol. Ecol. Resour.">
        <title>The genomes of chicory, endive, great burdock and yacon provide insights into Asteraceae palaeo-polyploidization history and plant inulin production.</title>
        <authorList>
            <person name="Fan W."/>
            <person name="Wang S."/>
            <person name="Wang H."/>
            <person name="Wang A."/>
            <person name="Jiang F."/>
            <person name="Liu H."/>
            <person name="Zhao H."/>
            <person name="Xu D."/>
            <person name="Zhang Y."/>
        </authorList>
    </citation>
    <scope>NUCLEOTIDE SEQUENCE [LARGE SCALE GENOMIC DNA]</scope>
    <source>
        <strain evidence="2">cv. Punajuju</strain>
    </source>
</reference>
<evidence type="ECO:0000313" key="1">
    <source>
        <dbReference type="EMBL" id="KAI3723542.1"/>
    </source>
</evidence>
<proteinExistence type="predicted"/>
<protein>
    <submittedName>
        <fullName evidence="1">Uncharacterized protein</fullName>
    </submittedName>
</protein>
<evidence type="ECO:0000313" key="2">
    <source>
        <dbReference type="Proteomes" id="UP001055811"/>
    </source>
</evidence>
<reference evidence="1 2" key="2">
    <citation type="journal article" date="2022" name="Mol. Ecol. Resour.">
        <title>The genomes of chicory, endive, great burdock and yacon provide insights into Asteraceae paleo-polyploidization history and plant inulin production.</title>
        <authorList>
            <person name="Fan W."/>
            <person name="Wang S."/>
            <person name="Wang H."/>
            <person name="Wang A."/>
            <person name="Jiang F."/>
            <person name="Liu H."/>
            <person name="Zhao H."/>
            <person name="Xu D."/>
            <person name="Zhang Y."/>
        </authorList>
    </citation>
    <scope>NUCLEOTIDE SEQUENCE [LARGE SCALE GENOMIC DNA]</scope>
    <source>
        <strain evidence="2">cv. Punajuju</strain>
        <tissue evidence="1">Leaves</tissue>
    </source>
</reference>
<dbReference type="EMBL" id="CM042014">
    <property type="protein sequence ID" value="KAI3723542.1"/>
    <property type="molecule type" value="Genomic_DNA"/>
</dbReference>
<keyword evidence="2" id="KW-1185">Reference proteome</keyword>
<accession>A0ACB9BND6</accession>